<accession>A0ABV2N5Y6</accession>
<feature type="transmembrane region" description="Helical" evidence="1">
    <location>
        <begin position="37"/>
        <end position="56"/>
    </location>
</feature>
<keyword evidence="1" id="KW-0472">Membrane</keyword>
<keyword evidence="1" id="KW-1133">Transmembrane helix</keyword>
<comment type="caution">
    <text evidence="2">The sequence shown here is derived from an EMBL/GenBank/DDBJ whole genome shotgun (WGS) entry which is preliminary data.</text>
</comment>
<evidence type="ECO:0000313" key="2">
    <source>
        <dbReference type="EMBL" id="MET3794234.1"/>
    </source>
</evidence>
<keyword evidence="3" id="KW-1185">Reference proteome</keyword>
<keyword evidence="1" id="KW-0812">Transmembrane</keyword>
<reference evidence="2 3" key="1">
    <citation type="submission" date="2024-06" db="EMBL/GenBank/DDBJ databases">
        <title>Genomic Encyclopedia of Type Strains, Phase IV (KMG-IV): sequencing the most valuable type-strain genomes for metagenomic binning, comparative biology and taxonomic classification.</title>
        <authorList>
            <person name="Goeker M."/>
        </authorList>
    </citation>
    <scope>NUCLEOTIDE SEQUENCE [LARGE SCALE GENOMIC DNA]</scope>
    <source>
        <strain evidence="2 3">DSM 27865</strain>
    </source>
</reference>
<dbReference type="Proteomes" id="UP001549076">
    <property type="component" value="Unassembled WGS sequence"/>
</dbReference>
<dbReference type="EMBL" id="JBEPML010000022">
    <property type="protein sequence ID" value="MET3794234.1"/>
    <property type="molecule type" value="Genomic_DNA"/>
</dbReference>
<proteinExistence type="predicted"/>
<sequence>MSGPEIATLLVVEIICGTAGAMAVARLWREIDLGWRSIAVIGMLGGVVLTLLPAQIPGVGRFVGHVENVIDAASRGTGGLTPTVLVGAGVAGLLGGVISISLVAFLRRAGSPRR</sequence>
<name>A0ABV2N5Y6_9HYPH</name>
<feature type="transmembrane region" description="Helical" evidence="1">
    <location>
        <begin position="84"/>
        <end position="106"/>
    </location>
</feature>
<evidence type="ECO:0000313" key="3">
    <source>
        <dbReference type="Proteomes" id="UP001549076"/>
    </source>
</evidence>
<protein>
    <submittedName>
        <fullName evidence="2">Uncharacterized protein</fullName>
    </submittedName>
</protein>
<gene>
    <name evidence="2" type="ORF">ABID37_004474</name>
</gene>
<organism evidence="2 3">
    <name type="scientific">Aquamicrobium terrae</name>
    <dbReference type="NCBI Taxonomy" id="1324945"/>
    <lineage>
        <taxon>Bacteria</taxon>
        <taxon>Pseudomonadati</taxon>
        <taxon>Pseudomonadota</taxon>
        <taxon>Alphaproteobacteria</taxon>
        <taxon>Hyphomicrobiales</taxon>
        <taxon>Phyllobacteriaceae</taxon>
        <taxon>Aquamicrobium</taxon>
    </lineage>
</organism>
<dbReference type="RefSeq" id="WP_354198808.1">
    <property type="nucleotide sequence ID" value="NZ_JBEPML010000022.1"/>
</dbReference>
<feature type="transmembrane region" description="Helical" evidence="1">
    <location>
        <begin position="6"/>
        <end position="25"/>
    </location>
</feature>
<evidence type="ECO:0000256" key="1">
    <source>
        <dbReference type="SAM" id="Phobius"/>
    </source>
</evidence>